<keyword evidence="3" id="KW-0560">Oxidoreductase</keyword>
<sequence length="243" mass="27136">MFRNEFPVQYEPEYGARIGLVPRHGEGEVRWFPVEPCVVLHLINSFEKDGKVIIHAPRSEPSSEASFIMDYTPAYLHEWVLDLETGETSESCLNPRVLFDFPVFDGRKNGKEASFAYGYPILSIGGPIHRHNSPAQGTLNGGVVKLALADNEGRRKGDVEKYDLPEGWYSVSEPILVPKNGSSGEYVVIFSTETSDDLKMPLRSHVLVLDGDNISEGPVAAFELPSYLPYGLHSHFVEWDNLV</sequence>
<evidence type="ECO:0000256" key="5">
    <source>
        <dbReference type="PIRSR" id="PIRSR604294-1"/>
    </source>
</evidence>
<dbReference type="GO" id="GO:0016121">
    <property type="term" value="P:carotene catabolic process"/>
    <property type="evidence" value="ECO:0007669"/>
    <property type="project" value="TreeGrafter"/>
</dbReference>
<protein>
    <recommendedName>
        <fullName evidence="7">Dioxygenase</fullName>
    </recommendedName>
</protein>
<dbReference type="PANTHER" id="PTHR10543:SF89">
    <property type="entry name" value="CAROTENOID 9,10(9',10')-CLEAVAGE DIOXYGENASE 1"/>
    <property type="match status" value="1"/>
</dbReference>
<keyword evidence="2 5" id="KW-0479">Metal-binding</keyword>
<reference evidence="6" key="1">
    <citation type="submission" date="2021-01" db="EMBL/GenBank/DDBJ databases">
        <authorList>
            <person name="Corre E."/>
            <person name="Pelletier E."/>
            <person name="Niang G."/>
            <person name="Scheremetjew M."/>
            <person name="Finn R."/>
            <person name="Kale V."/>
            <person name="Holt S."/>
            <person name="Cochrane G."/>
            <person name="Meng A."/>
            <person name="Brown T."/>
            <person name="Cohen L."/>
        </authorList>
    </citation>
    <scope>NUCLEOTIDE SEQUENCE</scope>
    <source>
        <strain evidence="6">ECT3854</strain>
    </source>
</reference>
<dbReference type="InterPro" id="IPR004294">
    <property type="entry name" value="Carotenoid_Oase"/>
</dbReference>
<dbReference type="PANTHER" id="PTHR10543">
    <property type="entry name" value="BETA-CAROTENE DIOXYGENASE"/>
    <property type="match status" value="1"/>
</dbReference>
<evidence type="ECO:0008006" key="7">
    <source>
        <dbReference type="Google" id="ProtNLM"/>
    </source>
</evidence>
<evidence type="ECO:0000256" key="4">
    <source>
        <dbReference type="ARBA" id="ARBA00023004"/>
    </source>
</evidence>
<dbReference type="EMBL" id="HBFW01014381">
    <property type="protein sequence ID" value="CAD8938101.1"/>
    <property type="molecule type" value="Transcribed_RNA"/>
</dbReference>
<gene>
    <name evidence="6" type="ORF">CTEN0397_LOCUS9164</name>
</gene>
<name>A0A7S1D4L2_CYCTE</name>
<dbReference type="GO" id="GO:0010436">
    <property type="term" value="F:carotenoid dioxygenase activity"/>
    <property type="evidence" value="ECO:0007669"/>
    <property type="project" value="TreeGrafter"/>
</dbReference>
<organism evidence="6">
    <name type="scientific">Cyclophora tenuis</name>
    <name type="common">Marine diatom</name>
    <dbReference type="NCBI Taxonomy" id="216820"/>
    <lineage>
        <taxon>Eukaryota</taxon>
        <taxon>Sar</taxon>
        <taxon>Stramenopiles</taxon>
        <taxon>Ochrophyta</taxon>
        <taxon>Bacillariophyta</taxon>
        <taxon>Fragilariophyceae</taxon>
        <taxon>Fragilariophycidae</taxon>
        <taxon>Cyclophorales</taxon>
        <taxon>Cyclophoraceae</taxon>
        <taxon>Cyclophora</taxon>
    </lineage>
</organism>
<dbReference type="GO" id="GO:0046872">
    <property type="term" value="F:metal ion binding"/>
    <property type="evidence" value="ECO:0007669"/>
    <property type="project" value="UniProtKB-KW"/>
</dbReference>
<feature type="binding site" evidence="5">
    <location>
        <position position="41"/>
    </location>
    <ligand>
        <name>Fe cation</name>
        <dbReference type="ChEBI" id="CHEBI:24875"/>
        <note>catalytic</note>
    </ligand>
</feature>
<dbReference type="Pfam" id="PF03055">
    <property type="entry name" value="RPE65"/>
    <property type="match status" value="1"/>
</dbReference>
<evidence type="ECO:0000313" key="6">
    <source>
        <dbReference type="EMBL" id="CAD8938101.1"/>
    </source>
</evidence>
<evidence type="ECO:0000256" key="2">
    <source>
        <dbReference type="ARBA" id="ARBA00022723"/>
    </source>
</evidence>
<evidence type="ECO:0000256" key="3">
    <source>
        <dbReference type="ARBA" id="ARBA00023002"/>
    </source>
</evidence>
<feature type="binding site" evidence="5">
    <location>
        <position position="233"/>
    </location>
    <ligand>
        <name>Fe cation</name>
        <dbReference type="ChEBI" id="CHEBI:24875"/>
        <note>catalytic</note>
    </ligand>
</feature>
<evidence type="ECO:0000256" key="1">
    <source>
        <dbReference type="ARBA" id="ARBA00006787"/>
    </source>
</evidence>
<proteinExistence type="inferred from homology"/>
<comment type="similarity">
    <text evidence="1">Belongs to the carotenoid oxygenase family.</text>
</comment>
<dbReference type="AlphaFoldDB" id="A0A7S1D4L2"/>
<comment type="cofactor">
    <cofactor evidence="5">
        <name>Fe(2+)</name>
        <dbReference type="ChEBI" id="CHEBI:29033"/>
    </cofactor>
    <text evidence="5">Binds 1 Fe(2+) ion per subunit.</text>
</comment>
<keyword evidence="4 5" id="KW-0408">Iron</keyword>
<accession>A0A7S1D4L2</accession>